<dbReference type="AlphaFoldDB" id="A0A1G9WRW5"/>
<keyword evidence="5" id="KW-1185">Reference proteome</keyword>
<feature type="compositionally biased region" description="Gly residues" evidence="1">
    <location>
        <begin position="247"/>
        <end position="264"/>
    </location>
</feature>
<keyword evidence="2" id="KW-0472">Membrane</keyword>
<organism evidence="4 5">
    <name type="scientific">Allokutzneria albata</name>
    <name type="common">Kibdelosporangium albatum</name>
    <dbReference type="NCBI Taxonomy" id="211114"/>
    <lineage>
        <taxon>Bacteria</taxon>
        <taxon>Bacillati</taxon>
        <taxon>Actinomycetota</taxon>
        <taxon>Actinomycetes</taxon>
        <taxon>Pseudonocardiales</taxon>
        <taxon>Pseudonocardiaceae</taxon>
        <taxon>Allokutzneria</taxon>
    </lineage>
</organism>
<dbReference type="Proteomes" id="UP000183376">
    <property type="component" value="Chromosome I"/>
</dbReference>
<dbReference type="STRING" id="211114.SAMN04489726_3773"/>
<dbReference type="EMBL" id="LT629701">
    <property type="protein sequence ID" value="SDM87210.1"/>
    <property type="molecule type" value="Genomic_DNA"/>
</dbReference>
<keyword evidence="3" id="KW-0732">Signal</keyword>
<sequence length="264" mass="27247">MSTVLLVAYGSALTALTWLAVHARCAALQKSTMDTELSCYDVAYLRGGAQRVAEAAIARLLHDGQMRTTRLGGLVRTENATAEAPAEEAVLASAPLSSPATVAALSARVVKRGALLPLADGLITNGLATGARDRTRTVLAALPLLALAVFGMIAVSIPLALLPIAVFALACRPLGTATRAGARLVEQTRLDHPAAGPVALHGFAHFPDESLRLYAQELRPARVPQLRPTARPKGKKRSSRDIHTCSTGGGGGYSVCSSGGGGGD</sequence>
<feature type="transmembrane region" description="Helical" evidence="2">
    <location>
        <begin position="144"/>
        <end position="170"/>
    </location>
</feature>
<protein>
    <submittedName>
        <fullName evidence="4">TIGR04222 domain-containing protein</fullName>
    </submittedName>
</protein>
<evidence type="ECO:0000256" key="1">
    <source>
        <dbReference type="SAM" id="MobiDB-lite"/>
    </source>
</evidence>
<evidence type="ECO:0000313" key="5">
    <source>
        <dbReference type="Proteomes" id="UP000183376"/>
    </source>
</evidence>
<keyword evidence="2" id="KW-0812">Transmembrane</keyword>
<evidence type="ECO:0000256" key="3">
    <source>
        <dbReference type="SAM" id="SignalP"/>
    </source>
</evidence>
<evidence type="ECO:0000313" key="4">
    <source>
        <dbReference type="EMBL" id="SDM87210.1"/>
    </source>
</evidence>
<dbReference type="OrthoDB" id="3620552at2"/>
<gene>
    <name evidence="4" type="ORF">SAMN04489726_3773</name>
</gene>
<dbReference type="NCBIfam" id="TIGR04222">
    <property type="entry name" value="near_uncomplex"/>
    <property type="match status" value="1"/>
</dbReference>
<keyword evidence="2" id="KW-1133">Transmembrane helix</keyword>
<feature type="chain" id="PRO_5039251536" evidence="3">
    <location>
        <begin position="24"/>
        <end position="264"/>
    </location>
</feature>
<evidence type="ECO:0000256" key="2">
    <source>
        <dbReference type="SAM" id="Phobius"/>
    </source>
</evidence>
<feature type="signal peptide" evidence="3">
    <location>
        <begin position="1"/>
        <end position="23"/>
    </location>
</feature>
<feature type="region of interest" description="Disordered" evidence="1">
    <location>
        <begin position="222"/>
        <end position="264"/>
    </location>
</feature>
<proteinExistence type="predicted"/>
<reference evidence="4 5" key="1">
    <citation type="submission" date="2016-10" db="EMBL/GenBank/DDBJ databases">
        <authorList>
            <person name="de Groot N.N."/>
        </authorList>
    </citation>
    <scope>NUCLEOTIDE SEQUENCE [LARGE SCALE GENOMIC DNA]</scope>
    <source>
        <strain evidence="4 5">DSM 44149</strain>
    </source>
</reference>
<dbReference type="RefSeq" id="WP_030431012.1">
    <property type="nucleotide sequence ID" value="NZ_JOEF01000016.1"/>
</dbReference>
<name>A0A1G9WRW5_ALLAB</name>
<accession>A0A1G9WRW5</accession>
<dbReference type="InterPro" id="IPR026467">
    <property type="entry name" value="Ser/Gly_Cys_C_dom"/>
</dbReference>